<accession>A0A1F4VYZ1</accession>
<organism evidence="9 10">
    <name type="scientific">candidate division WWE3 bacterium RIFCSPLOWO2_01_FULL_53_14</name>
    <dbReference type="NCBI Taxonomy" id="1802628"/>
    <lineage>
        <taxon>Bacteria</taxon>
        <taxon>Katanobacteria</taxon>
    </lineage>
</organism>
<dbReference type="InterPro" id="IPR049177">
    <property type="entry name" value="MgtC_SapB_SrpB_YhiD_N"/>
</dbReference>
<evidence type="ECO:0000256" key="1">
    <source>
        <dbReference type="ARBA" id="ARBA00004651"/>
    </source>
</evidence>
<protein>
    <recommendedName>
        <fullName evidence="8">MgtC/SapB/SrpB/YhiD N-terminal domain-containing protein</fullName>
    </recommendedName>
</protein>
<evidence type="ECO:0000313" key="9">
    <source>
        <dbReference type="EMBL" id="OGC62407.1"/>
    </source>
</evidence>
<gene>
    <name evidence="9" type="ORF">A2890_01315</name>
</gene>
<dbReference type="GO" id="GO:0005886">
    <property type="term" value="C:plasma membrane"/>
    <property type="evidence" value="ECO:0007669"/>
    <property type="project" value="UniProtKB-SubCell"/>
</dbReference>
<evidence type="ECO:0000313" key="10">
    <source>
        <dbReference type="Proteomes" id="UP000176967"/>
    </source>
</evidence>
<keyword evidence="6 7" id="KW-0472">Membrane</keyword>
<evidence type="ECO:0000256" key="4">
    <source>
        <dbReference type="ARBA" id="ARBA00022692"/>
    </source>
</evidence>
<keyword evidence="5 7" id="KW-1133">Transmembrane helix</keyword>
<sequence>MLSLEEEILRLGGALLIGFLIGLEREISKKPAGLRTHMLISLASALFTILSLSPAFGDGVADPTRIASQVLAGMGFVGAGVIISAGGHVIGVTTAASLWITAAMGMAMGLGEYTLAFVAIGLTLTTLLVFRFVESAIGQKE</sequence>
<dbReference type="Proteomes" id="UP000176967">
    <property type="component" value="Unassembled WGS sequence"/>
</dbReference>
<dbReference type="STRING" id="1802628.A2890_01315"/>
<name>A0A1F4VYZ1_UNCKA</name>
<feature type="domain" description="MgtC/SapB/SrpB/YhiD N-terminal" evidence="8">
    <location>
        <begin position="12"/>
        <end position="135"/>
    </location>
</feature>
<feature type="transmembrane region" description="Helical" evidence="7">
    <location>
        <begin position="36"/>
        <end position="56"/>
    </location>
</feature>
<comment type="subcellular location">
    <subcellularLocation>
        <location evidence="1">Cell membrane</location>
        <topology evidence="1">Multi-pass membrane protein</topology>
    </subcellularLocation>
</comment>
<comment type="similarity">
    <text evidence="2">Belongs to the MgtC/SapB family.</text>
</comment>
<evidence type="ECO:0000256" key="2">
    <source>
        <dbReference type="ARBA" id="ARBA00009298"/>
    </source>
</evidence>
<dbReference type="Pfam" id="PF02308">
    <property type="entry name" value="MgtC"/>
    <property type="match status" value="1"/>
</dbReference>
<evidence type="ECO:0000256" key="3">
    <source>
        <dbReference type="ARBA" id="ARBA00022475"/>
    </source>
</evidence>
<keyword evidence="3" id="KW-1003">Cell membrane</keyword>
<reference evidence="9 10" key="1">
    <citation type="journal article" date="2016" name="Nat. Commun.">
        <title>Thousands of microbial genomes shed light on interconnected biogeochemical processes in an aquifer system.</title>
        <authorList>
            <person name="Anantharaman K."/>
            <person name="Brown C.T."/>
            <person name="Hug L.A."/>
            <person name="Sharon I."/>
            <person name="Castelle C.J."/>
            <person name="Probst A.J."/>
            <person name="Thomas B.C."/>
            <person name="Singh A."/>
            <person name="Wilkins M.J."/>
            <person name="Karaoz U."/>
            <person name="Brodie E.L."/>
            <person name="Williams K.H."/>
            <person name="Hubbard S.S."/>
            <person name="Banfield J.F."/>
        </authorList>
    </citation>
    <scope>NUCLEOTIDE SEQUENCE [LARGE SCALE GENOMIC DNA]</scope>
</reference>
<comment type="caution">
    <text evidence="9">The sequence shown here is derived from an EMBL/GenBank/DDBJ whole genome shotgun (WGS) entry which is preliminary data.</text>
</comment>
<feature type="transmembrane region" description="Helical" evidence="7">
    <location>
        <begin position="113"/>
        <end position="133"/>
    </location>
</feature>
<dbReference type="EMBL" id="MEVL01000010">
    <property type="protein sequence ID" value="OGC62407.1"/>
    <property type="molecule type" value="Genomic_DNA"/>
</dbReference>
<evidence type="ECO:0000256" key="6">
    <source>
        <dbReference type="ARBA" id="ARBA00023136"/>
    </source>
</evidence>
<dbReference type="PANTHER" id="PTHR33778">
    <property type="entry name" value="PROTEIN MGTC"/>
    <property type="match status" value="1"/>
</dbReference>
<feature type="transmembrane region" description="Helical" evidence="7">
    <location>
        <begin position="7"/>
        <end position="24"/>
    </location>
</feature>
<dbReference type="AlphaFoldDB" id="A0A1F4VYZ1"/>
<evidence type="ECO:0000256" key="7">
    <source>
        <dbReference type="SAM" id="Phobius"/>
    </source>
</evidence>
<dbReference type="PRINTS" id="PR01837">
    <property type="entry name" value="MGTCSAPBPROT"/>
</dbReference>
<keyword evidence="4 7" id="KW-0812">Transmembrane</keyword>
<dbReference type="PANTHER" id="PTHR33778:SF1">
    <property type="entry name" value="MAGNESIUM TRANSPORTER YHID-RELATED"/>
    <property type="match status" value="1"/>
</dbReference>
<dbReference type="InterPro" id="IPR003416">
    <property type="entry name" value="MgtC/SapB/SrpB/YhiD_fam"/>
</dbReference>
<evidence type="ECO:0000256" key="5">
    <source>
        <dbReference type="ARBA" id="ARBA00022989"/>
    </source>
</evidence>
<feature type="transmembrane region" description="Helical" evidence="7">
    <location>
        <begin position="76"/>
        <end position="101"/>
    </location>
</feature>
<proteinExistence type="inferred from homology"/>
<evidence type="ECO:0000259" key="8">
    <source>
        <dbReference type="Pfam" id="PF02308"/>
    </source>
</evidence>